<keyword evidence="4 18" id="KW-0812">Transmembrane</keyword>
<feature type="domain" description="Gnk2-homologous" evidence="21">
    <location>
        <begin position="379"/>
        <end position="485"/>
    </location>
</feature>
<dbReference type="SUPFAM" id="SSF56112">
    <property type="entry name" value="Protein kinase-like (PK-like)"/>
    <property type="match status" value="1"/>
</dbReference>
<feature type="domain" description="Gnk2-homologous" evidence="21">
    <location>
        <begin position="149"/>
        <end position="255"/>
    </location>
</feature>
<dbReference type="PROSITE" id="PS51473">
    <property type="entry name" value="GNK2"/>
    <property type="match status" value="4"/>
</dbReference>
<evidence type="ECO:0000256" key="17">
    <source>
        <dbReference type="SAM" id="MobiDB-lite"/>
    </source>
</evidence>
<keyword evidence="5 19" id="KW-0732">Signal</keyword>
<evidence type="ECO:0000256" key="10">
    <source>
        <dbReference type="ARBA" id="ARBA00022989"/>
    </source>
</evidence>
<comment type="catalytic activity">
    <reaction evidence="14">
        <text>L-seryl-[protein] + ATP = O-phospho-L-seryl-[protein] + ADP + H(+)</text>
        <dbReference type="Rhea" id="RHEA:17989"/>
        <dbReference type="Rhea" id="RHEA-COMP:9863"/>
        <dbReference type="Rhea" id="RHEA-COMP:11604"/>
        <dbReference type="ChEBI" id="CHEBI:15378"/>
        <dbReference type="ChEBI" id="CHEBI:29999"/>
        <dbReference type="ChEBI" id="CHEBI:30616"/>
        <dbReference type="ChEBI" id="CHEBI:83421"/>
        <dbReference type="ChEBI" id="CHEBI:456216"/>
    </reaction>
</comment>
<organism evidence="22 23">
    <name type="scientific">Vigna unguiculata</name>
    <name type="common">Cowpea</name>
    <dbReference type="NCBI Taxonomy" id="3917"/>
    <lineage>
        <taxon>Eukaryota</taxon>
        <taxon>Viridiplantae</taxon>
        <taxon>Streptophyta</taxon>
        <taxon>Embryophyta</taxon>
        <taxon>Tracheophyta</taxon>
        <taxon>Spermatophyta</taxon>
        <taxon>Magnoliopsida</taxon>
        <taxon>eudicotyledons</taxon>
        <taxon>Gunneridae</taxon>
        <taxon>Pentapetalae</taxon>
        <taxon>rosids</taxon>
        <taxon>fabids</taxon>
        <taxon>Fabales</taxon>
        <taxon>Fabaceae</taxon>
        <taxon>Papilionoideae</taxon>
        <taxon>50 kb inversion clade</taxon>
        <taxon>NPAAA clade</taxon>
        <taxon>indigoferoid/millettioid clade</taxon>
        <taxon>Phaseoleae</taxon>
        <taxon>Vigna</taxon>
    </lineage>
</organism>
<dbReference type="GO" id="GO:0005524">
    <property type="term" value="F:ATP binding"/>
    <property type="evidence" value="ECO:0007669"/>
    <property type="project" value="UniProtKB-UniRule"/>
</dbReference>
<name>A0A4D6M3L2_VIGUN</name>
<feature type="compositionally biased region" description="Polar residues" evidence="17">
    <location>
        <begin position="828"/>
        <end position="846"/>
    </location>
</feature>
<dbReference type="FunFam" id="3.30.430.20:FF:000012">
    <property type="entry name" value="Cysteine-rich receptor-like protein kinase 25"/>
    <property type="match status" value="2"/>
</dbReference>
<evidence type="ECO:0000256" key="14">
    <source>
        <dbReference type="ARBA" id="ARBA00047558"/>
    </source>
</evidence>
<keyword evidence="3" id="KW-0808">Transferase</keyword>
<evidence type="ECO:0000256" key="3">
    <source>
        <dbReference type="ARBA" id="ARBA00022679"/>
    </source>
</evidence>
<feature type="region of interest" description="Disordered" evidence="17">
    <location>
        <begin position="820"/>
        <end position="846"/>
    </location>
</feature>
<evidence type="ECO:0000256" key="1">
    <source>
        <dbReference type="ARBA" id="ARBA00004167"/>
    </source>
</evidence>
<feature type="domain" description="Gnk2-homologous" evidence="21">
    <location>
        <begin position="38"/>
        <end position="143"/>
    </location>
</feature>
<evidence type="ECO:0000259" key="21">
    <source>
        <dbReference type="PROSITE" id="PS51473"/>
    </source>
</evidence>
<keyword evidence="13" id="KW-0325">Glycoprotein</keyword>
<evidence type="ECO:0000256" key="4">
    <source>
        <dbReference type="ARBA" id="ARBA00022692"/>
    </source>
</evidence>
<dbReference type="InterPro" id="IPR038408">
    <property type="entry name" value="GNK2_sf"/>
</dbReference>
<keyword evidence="10 18" id="KW-1133">Transmembrane helix</keyword>
<evidence type="ECO:0000256" key="12">
    <source>
        <dbReference type="ARBA" id="ARBA00023170"/>
    </source>
</evidence>
<evidence type="ECO:0000256" key="13">
    <source>
        <dbReference type="ARBA" id="ARBA00023180"/>
    </source>
</evidence>
<feature type="binding site" evidence="16">
    <location>
        <position position="607"/>
    </location>
    <ligand>
        <name>ATP</name>
        <dbReference type="ChEBI" id="CHEBI:30616"/>
    </ligand>
</feature>
<protein>
    <submittedName>
        <fullName evidence="22">Somatic embryogenesis receptor kinase 1</fullName>
    </submittedName>
</protein>
<dbReference type="InterPro" id="IPR017441">
    <property type="entry name" value="Protein_kinase_ATP_BS"/>
</dbReference>
<dbReference type="InterPro" id="IPR011009">
    <property type="entry name" value="Kinase-like_dom_sf"/>
</dbReference>
<dbReference type="Proteomes" id="UP000501690">
    <property type="component" value="Linkage Group LG5"/>
</dbReference>
<dbReference type="PROSITE" id="PS50011">
    <property type="entry name" value="PROTEIN_KINASE_DOM"/>
    <property type="match status" value="1"/>
</dbReference>
<feature type="transmembrane region" description="Helical" evidence="18">
    <location>
        <begin position="513"/>
        <end position="538"/>
    </location>
</feature>
<dbReference type="GO" id="GO:0004674">
    <property type="term" value="F:protein serine/threonine kinase activity"/>
    <property type="evidence" value="ECO:0007669"/>
    <property type="project" value="UniProtKB-KW"/>
</dbReference>
<keyword evidence="7 16" id="KW-0547">Nucleotide-binding</keyword>
<keyword evidence="11 18" id="KW-0472">Membrane</keyword>
<evidence type="ECO:0000256" key="19">
    <source>
        <dbReference type="SAM" id="SignalP"/>
    </source>
</evidence>
<proteinExistence type="predicted"/>
<dbReference type="Pfam" id="PF07714">
    <property type="entry name" value="PK_Tyr_Ser-Thr"/>
    <property type="match status" value="2"/>
</dbReference>
<dbReference type="FunFam" id="3.30.200.20:FF:000727">
    <property type="entry name" value="Cysteine-rich RLK (RECEPTOR-like protein kinase) 23"/>
    <property type="match status" value="1"/>
</dbReference>
<evidence type="ECO:0000256" key="7">
    <source>
        <dbReference type="ARBA" id="ARBA00022741"/>
    </source>
</evidence>
<gene>
    <name evidence="22" type="ORF">DEO72_LG5g3204</name>
</gene>
<dbReference type="InterPro" id="IPR002902">
    <property type="entry name" value="GNK2"/>
</dbReference>
<dbReference type="AlphaFoldDB" id="A0A4D6M3L2"/>
<evidence type="ECO:0000256" key="18">
    <source>
        <dbReference type="SAM" id="Phobius"/>
    </source>
</evidence>
<evidence type="ECO:0000256" key="16">
    <source>
        <dbReference type="PROSITE-ProRule" id="PRU10141"/>
    </source>
</evidence>
<evidence type="ECO:0000256" key="15">
    <source>
        <dbReference type="ARBA" id="ARBA00047951"/>
    </source>
</evidence>
<comment type="subcellular location">
    <subcellularLocation>
        <location evidence="1">Membrane</location>
        <topology evidence="1">Single-pass membrane protein</topology>
    </subcellularLocation>
</comment>
<evidence type="ECO:0000256" key="9">
    <source>
        <dbReference type="ARBA" id="ARBA00022840"/>
    </source>
</evidence>
<feature type="chain" id="PRO_5020030629" evidence="19">
    <location>
        <begin position="33"/>
        <end position="846"/>
    </location>
</feature>
<keyword evidence="12 22" id="KW-0675">Receptor</keyword>
<evidence type="ECO:0000313" key="23">
    <source>
        <dbReference type="Proteomes" id="UP000501690"/>
    </source>
</evidence>
<dbReference type="FunFam" id="3.30.430.20:FF:000013">
    <property type="entry name" value="Cysteine-rich RLK (RECEPTOR-like protein kinase) 23"/>
    <property type="match status" value="1"/>
</dbReference>
<evidence type="ECO:0000256" key="5">
    <source>
        <dbReference type="ARBA" id="ARBA00022729"/>
    </source>
</evidence>
<feature type="signal peptide" evidence="19">
    <location>
        <begin position="1"/>
        <end position="32"/>
    </location>
</feature>
<dbReference type="CDD" id="cd23509">
    <property type="entry name" value="Gnk2-like"/>
    <property type="match status" value="4"/>
</dbReference>
<feature type="domain" description="Protein kinase" evidence="20">
    <location>
        <begin position="480"/>
        <end position="800"/>
    </location>
</feature>
<evidence type="ECO:0000259" key="20">
    <source>
        <dbReference type="PROSITE" id="PS50011"/>
    </source>
</evidence>
<keyword evidence="6" id="KW-0677">Repeat</keyword>
<feature type="domain" description="Gnk2-homologous" evidence="21">
    <location>
        <begin position="270"/>
        <end position="370"/>
    </location>
</feature>
<evidence type="ECO:0000256" key="2">
    <source>
        <dbReference type="ARBA" id="ARBA00022527"/>
    </source>
</evidence>
<dbReference type="InterPro" id="IPR000719">
    <property type="entry name" value="Prot_kinase_dom"/>
</dbReference>
<keyword evidence="9 16" id="KW-0067">ATP-binding</keyword>
<keyword evidence="23" id="KW-1185">Reference proteome</keyword>
<dbReference type="Gene3D" id="1.10.510.10">
    <property type="entry name" value="Transferase(Phosphotransferase) domain 1"/>
    <property type="match status" value="1"/>
</dbReference>
<dbReference type="Gene3D" id="3.30.430.20">
    <property type="entry name" value="Gnk2 domain, C-X8-C-X2-C motif"/>
    <property type="match status" value="4"/>
</dbReference>
<dbReference type="InterPro" id="IPR001245">
    <property type="entry name" value="Ser-Thr/Tyr_kinase_cat_dom"/>
</dbReference>
<dbReference type="PROSITE" id="PS00107">
    <property type="entry name" value="PROTEIN_KINASE_ATP"/>
    <property type="match status" value="1"/>
</dbReference>
<keyword evidence="2" id="KW-0723">Serine/threonine-protein kinase</keyword>
<reference evidence="22 23" key="1">
    <citation type="submission" date="2019-04" db="EMBL/GenBank/DDBJ databases">
        <title>An improved genome assembly and genetic linkage map for asparagus bean, Vigna unguiculata ssp. sesquipedialis.</title>
        <authorList>
            <person name="Xia Q."/>
            <person name="Zhang R."/>
            <person name="Dong Y."/>
        </authorList>
    </citation>
    <scope>NUCLEOTIDE SEQUENCE [LARGE SCALE GENOMIC DNA]</scope>
    <source>
        <tissue evidence="22">Leaf</tissue>
    </source>
</reference>
<evidence type="ECO:0000313" key="22">
    <source>
        <dbReference type="EMBL" id="QCD95111.1"/>
    </source>
</evidence>
<dbReference type="PANTHER" id="PTHR32099">
    <property type="entry name" value="CYSTEINE-RICH REPEAT SECRETORY PROTEIN"/>
    <property type="match status" value="1"/>
</dbReference>
<keyword evidence="8 22" id="KW-0418">Kinase</keyword>
<dbReference type="EMBL" id="CP039349">
    <property type="protein sequence ID" value="QCD95111.1"/>
    <property type="molecule type" value="Genomic_DNA"/>
</dbReference>
<evidence type="ECO:0000256" key="11">
    <source>
        <dbReference type="ARBA" id="ARBA00023136"/>
    </source>
</evidence>
<dbReference type="GO" id="GO:0016020">
    <property type="term" value="C:membrane"/>
    <property type="evidence" value="ECO:0007669"/>
    <property type="project" value="UniProtKB-SubCell"/>
</dbReference>
<dbReference type="Pfam" id="PF01657">
    <property type="entry name" value="Stress-antifung"/>
    <property type="match status" value="4"/>
</dbReference>
<dbReference type="PANTHER" id="PTHR32099:SF110">
    <property type="entry name" value="CYSTEINE-RICH RECEPTOR-KINASE-LIKE PROTEIN"/>
    <property type="match status" value="1"/>
</dbReference>
<sequence>MIQELVSTSMASCNIFFLFILVSFLTFATAHAQSDSDPVYLFHNCPMGNTTDGSTFQSNLNILLSSLSDNAPDNNGFYNNTVSGQNPSDSVFGLFMCRGDVPSQLCHQCVQNATHRLSSECSLAKQAVIWYDECTVRYSNNSFFSTFSTRPRIGLLNTANISNQESFMTLLFQTMNKTANEAAAAVGNKFATRQAYISGFQNLYCLAQCTPDLSLSDCRRCLSGVIGDLPWCCQGKQGGRVLYPSCNVRYELYPFYRSIEGPEDSGFSEDPTYLNHNCSTNVTAGSTFKMYVETLLTYMSTNATDGKMFYKGSVENIVNGLFMCQGGLPSGLCQQCVTKATLRISSACNSFQEGVIWYSHCMLRYSYRYFFSRVQKIPTFQLLKVTSASSSAPEQEFFAFTLSTMLANLAKETQDSDERYLTKSSKLNALQTLYALSQCTQDLSSDDCRGCLEDINGNIPWSLLGSVGGRVLNPSCSLRFELFQFYGFGDQPQRPKSGDPSPSPHKGKRKVSLLLTMILIIVPTIVSVILFFLVYYLIKSKVRKSAKTILKENFGNESVTLEPLQFSLTVIEVATNNFSKENRIGKGGFGEVYKGILLDGRQIAVKKLSKSSKQGANEFKNEVLLIAKLQHRNLVTFIGFCLEDQNKILIYEYVLNKSLDYFLFDFGLARIIEIHEDQASTNRIVGTYGYMSPEYAMLGHFSEKSDVFSFGVMVLEIITGKRNANSYDQPYGVGDGLSSYVWRQWRSDSLCILDPSIKEKYCEEEVIKCTQIGLLCVQQNPDARPTMMEVVSYFSNHSIELPDPEEPAFFLHGRMDSRPVPHSKQHTNGHTPFSINEMPTSQFLPR</sequence>
<comment type="catalytic activity">
    <reaction evidence="15">
        <text>L-threonyl-[protein] + ATP = O-phospho-L-threonyl-[protein] + ADP + H(+)</text>
        <dbReference type="Rhea" id="RHEA:46608"/>
        <dbReference type="Rhea" id="RHEA-COMP:11060"/>
        <dbReference type="Rhea" id="RHEA-COMP:11605"/>
        <dbReference type="ChEBI" id="CHEBI:15378"/>
        <dbReference type="ChEBI" id="CHEBI:30013"/>
        <dbReference type="ChEBI" id="CHEBI:30616"/>
        <dbReference type="ChEBI" id="CHEBI:61977"/>
        <dbReference type="ChEBI" id="CHEBI:456216"/>
    </reaction>
</comment>
<accession>A0A4D6M3L2</accession>
<evidence type="ECO:0000256" key="8">
    <source>
        <dbReference type="ARBA" id="ARBA00022777"/>
    </source>
</evidence>
<dbReference type="Gene3D" id="3.30.200.20">
    <property type="entry name" value="Phosphorylase Kinase, domain 1"/>
    <property type="match status" value="1"/>
</dbReference>
<evidence type="ECO:0000256" key="6">
    <source>
        <dbReference type="ARBA" id="ARBA00022737"/>
    </source>
</evidence>